<reference evidence="2 3" key="1">
    <citation type="journal article" date="2015" name="Mol. Biochem. Parasitol.">
        <title>Identification of polymorphic genes for use in assemblage B genotyping assays through comparative genomics of multiple assemblage B Giardia duodenalis isolates.</title>
        <authorList>
            <person name="Wielinga C."/>
            <person name="Thompson R.C."/>
            <person name="Monis P."/>
            <person name="Ryan U."/>
        </authorList>
    </citation>
    <scope>NUCLEOTIDE SEQUENCE [LARGE SCALE GENOMIC DNA]</scope>
    <source>
        <strain evidence="2 3">BAH15c1</strain>
    </source>
</reference>
<comment type="caution">
    <text evidence="2">The sequence shown here is derived from an EMBL/GenBank/DDBJ whole genome shotgun (WGS) entry which is preliminary data.</text>
</comment>
<evidence type="ECO:0000256" key="1">
    <source>
        <dbReference type="RuleBase" id="RU003860"/>
    </source>
</evidence>
<accession>A0A132NRM8</accession>
<dbReference type="SUPFAM" id="SSF82657">
    <property type="entry name" value="BolA-like"/>
    <property type="match status" value="1"/>
</dbReference>
<dbReference type="GO" id="GO:0032259">
    <property type="term" value="P:methylation"/>
    <property type="evidence" value="ECO:0007669"/>
    <property type="project" value="UniProtKB-KW"/>
</dbReference>
<gene>
    <name evidence="2" type="ORF">QR46_3373</name>
</gene>
<evidence type="ECO:0000313" key="2">
    <source>
        <dbReference type="EMBL" id="KWX12658.1"/>
    </source>
</evidence>
<dbReference type="Pfam" id="PF01722">
    <property type="entry name" value="BolA"/>
    <property type="match status" value="1"/>
</dbReference>
<dbReference type="OrthoDB" id="203381at2759"/>
<name>A0A132NRM8_GIAIN</name>
<protein>
    <submittedName>
        <fullName evidence="2">rRNA methyltransferase spb1</fullName>
    </submittedName>
</protein>
<comment type="similarity">
    <text evidence="1">Belongs to the BolA/IbaG family.</text>
</comment>
<proteinExistence type="inferred from homology"/>
<dbReference type="EMBL" id="JXTI01000106">
    <property type="protein sequence ID" value="KWX12658.1"/>
    <property type="molecule type" value="Genomic_DNA"/>
</dbReference>
<dbReference type="AlphaFoldDB" id="A0A132NRM8"/>
<dbReference type="InterPro" id="IPR002634">
    <property type="entry name" value="BolA"/>
</dbReference>
<organism evidence="2 3">
    <name type="scientific">Giardia duodenalis assemblage B</name>
    <dbReference type="NCBI Taxonomy" id="1394984"/>
    <lineage>
        <taxon>Eukaryota</taxon>
        <taxon>Metamonada</taxon>
        <taxon>Diplomonadida</taxon>
        <taxon>Hexamitidae</taxon>
        <taxon>Giardiinae</taxon>
        <taxon>Giardia</taxon>
    </lineage>
</organism>
<dbReference type="Gene3D" id="3.30.300.90">
    <property type="entry name" value="BolA-like"/>
    <property type="match status" value="1"/>
</dbReference>
<dbReference type="Proteomes" id="UP000070089">
    <property type="component" value="Unassembled WGS sequence"/>
</dbReference>
<evidence type="ECO:0000313" key="3">
    <source>
        <dbReference type="Proteomes" id="UP000070089"/>
    </source>
</evidence>
<keyword evidence="2" id="KW-0808">Transferase</keyword>
<keyword evidence="2" id="KW-0489">Methyltransferase</keyword>
<dbReference type="PIRSF" id="PIRSF003113">
    <property type="entry name" value="BolA"/>
    <property type="match status" value="1"/>
</dbReference>
<dbReference type="InterPro" id="IPR036065">
    <property type="entry name" value="BolA-like_sf"/>
</dbReference>
<sequence>MDFEARNKMSLSAVEKHNATLSTIQERLKNVFPDAKLIKVIDNTPPQSIGKGAHVTLQINCSDFKGLTLIRRHRLVSAVVDDLVESNRIHAISYLLSDK</sequence>
<dbReference type="GO" id="GO:0008168">
    <property type="term" value="F:methyltransferase activity"/>
    <property type="evidence" value="ECO:0007669"/>
    <property type="project" value="UniProtKB-KW"/>
</dbReference>
<dbReference type="VEuPathDB" id="GiardiaDB:QR46_3373"/>